<dbReference type="PRINTS" id="PR00778">
    <property type="entry name" value="HTHARSR"/>
</dbReference>
<gene>
    <name evidence="5" type="ORF">BISU_1213</name>
</gene>
<dbReference type="PANTHER" id="PTHR33154:SF25">
    <property type="entry name" value="LMO0101 PROTEIN"/>
    <property type="match status" value="1"/>
</dbReference>
<reference evidence="5 6" key="1">
    <citation type="submission" date="2014-03" db="EMBL/GenBank/DDBJ databases">
        <title>Genomics of Bifidobacteria.</title>
        <authorList>
            <person name="Ventura M."/>
            <person name="Milani C."/>
            <person name="Lugli G.A."/>
        </authorList>
    </citation>
    <scope>NUCLEOTIDE SEQUENCE [LARGE SCALE GENOMIC DNA]</scope>
    <source>
        <strain evidence="5 6">LMG 11597</strain>
    </source>
</reference>
<dbReference type="Gene3D" id="1.10.10.10">
    <property type="entry name" value="Winged helix-like DNA-binding domain superfamily/Winged helix DNA-binding domain"/>
    <property type="match status" value="1"/>
</dbReference>
<dbReference type="NCBIfam" id="NF033788">
    <property type="entry name" value="HTH_metalloreg"/>
    <property type="match status" value="1"/>
</dbReference>
<dbReference type="SUPFAM" id="SSF46785">
    <property type="entry name" value="Winged helix' DNA-binding domain"/>
    <property type="match status" value="1"/>
</dbReference>
<proteinExistence type="predicted"/>
<evidence type="ECO:0000256" key="3">
    <source>
        <dbReference type="ARBA" id="ARBA00023163"/>
    </source>
</evidence>
<dbReference type="InterPro" id="IPR011991">
    <property type="entry name" value="ArsR-like_HTH"/>
</dbReference>
<dbReference type="InterPro" id="IPR036390">
    <property type="entry name" value="WH_DNA-bd_sf"/>
</dbReference>
<keyword evidence="6" id="KW-1185">Reference proteome</keyword>
<evidence type="ECO:0000313" key="6">
    <source>
        <dbReference type="Proteomes" id="UP000029055"/>
    </source>
</evidence>
<sequence>MSIFKALSDEGRLKIVRDLYSRGEVCSCADLGEMIAEDTTKQNISYHIKILKQAGLVTTRKVGQAKTVAIRKDVVDQYLPGLLSAL</sequence>
<evidence type="ECO:0000313" key="5">
    <source>
        <dbReference type="EMBL" id="KFJ04175.1"/>
    </source>
</evidence>
<name>A0A087E8S4_9BIFI</name>
<dbReference type="InterPro" id="IPR036388">
    <property type="entry name" value="WH-like_DNA-bd_sf"/>
</dbReference>
<dbReference type="InterPro" id="IPR051081">
    <property type="entry name" value="HTH_MetalResp_TranReg"/>
</dbReference>
<organism evidence="5 6">
    <name type="scientific">Bifidobacterium subtile</name>
    <dbReference type="NCBI Taxonomy" id="77635"/>
    <lineage>
        <taxon>Bacteria</taxon>
        <taxon>Bacillati</taxon>
        <taxon>Actinomycetota</taxon>
        <taxon>Actinomycetes</taxon>
        <taxon>Bifidobacteriales</taxon>
        <taxon>Bifidobacteriaceae</taxon>
        <taxon>Bifidobacterium</taxon>
    </lineage>
</organism>
<dbReference type="Proteomes" id="UP000029055">
    <property type="component" value="Unassembled WGS sequence"/>
</dbReference>
<dbReference type="AlphaFoldDB" id="A0A087E8S4"/>
<dbReference type="GO" id="GO:0003677">
    <property type="term" value="F:DNA binding"/>
    <property type="evidence" value="ECO:0007669"/>
    <property type="project" value="UniProtKB-KW"/>
</dbReference>
<dbReference type="EMBL" id="JGZR01000005">
    <property type="protein sequence ID" value="KFJ04175.1"/>
    <property type="molecule type" value="Genomic_DNA"/>
</dbReference>
<keyword evidence="3" id="KW-0804">Transcription</keyword>
<dbReference type="eggNOG" id="COG0640">
    <property type="taxonomic scope" value="Bacteria"/>
</dbReference>
<protein>
    <submittedName>
        <fullName evidence="5">Transcriptional regulator</fullName>
    </submittedName>
</protein>
<comment type="caution">
    <text evidence="5">The sequence shown here is derived from an EMBL/GenBank/DDBJ whole genome shotgun (WGS) entry which is preliminary data.</text>
</comment>
<evidence type="ECO:0000259" key="4">
    <source>
        <dbReference type="PROSITE" id="PS50987"/>
    </source>
</evidence>
<dbReference type="PROSITE" id="PS50987">
    <property type="entry name" value="HTH_ARSR_2"/>
    <property type="match status" value="1"/>
</dbReference>
<dbReference type="SMART" id="SM00418">
    <property type="entry name" value="HTH_ARSR"/>
    <property type="match status" value="1"/>
</dbReference>
<dbReference type="InterPro" id="IPR001845">
    <property type="entry name" value="HTH_ArsR_DNA-bd_dom"/>
</dbReference>
<evidence type="ECO:0000256" key="1">
    <source>
        <dbReference type="ARBA" id="ARBA00023015"/>
    </source>
</evidence>
<dbReference type="CDD" id="cd00090">
    <property type="entry name" value="HTH_ARSR"/>
    <property type="match status" value="1"/>
</dbReference>
<accession>A0A087E8S4</accession>
<keyword evidence="1" id="KW-0805">Transcription regulation</keyword>
<dbReference type="Pfam" id="PF12840">
    <property type="entry name" value="HTH_20"/>
    <property type="match status" value="1"/>
</dbReference>
<evidence type="ECO:0000256" key="2">
    <source>
        <dbReference type="ARBA" id="ARBA00023125"/>
    </source>
</evidence>
<keyword evidence="2" id="KW-0238">DNA-binding</keyword>
<feature type="domain" description="HTH arsR-type" evidence="4">
    <location>
        <begin position="1"/>
        <end position="86"/>
    </location>
</feature>
<dbReference type="PANTHER" id="PTHR33154">
    <property type="entry name" value="TRANSCRIPTIONAL REGULATOR, ARSR FAMILY"/>
    <property type="match status" value="1"/>
</dbReference>
<dbReference type="GO" id="GO:0003700">
    <property type="term" value="F:DNA-binding transcription factor activity"/>
    <property type="evidence" value="ECO:0007669"/>
    <property type="project" value="InterPro"/>
</dbReference>
<dbReference type="STRING" id="77635.BISU_1213"/>